<evidence type="ECO:0000313" key="3">
    <source>
        <dbReference type="Proteomes" id="UP000216052"/>
    </source>
</evidence>
<organism evidence="2 3">
    <name type="scientific">Sporomusa acidovorans (strain ATCC 49682 / DSM 3132 / Mol)</name>
    <dbReference type="NCBI Taxonomy" id="1123286"/>
    <lineage>
        <taxon>Bacteria</taxon>
        <taxon>Bacillati</taxon>
        <taxon>Bacillota</taxon>
        <taxon>Negativicutes</taxon>
        <taxon>Selenomonadales</taxon>
        <taxon>Sporomusaceae</taxon>
        <taxon>Sporomusa</taxon>
    </lineage>
</organism>
<evidence type="ECO:0000313" key="2">
    <source>
        <dbReference type="EMBL" id="XFO74443.1"/>
    </source>
</evidence>
<evidence type="ECO:0000256" key="1">
    <source>
        <dbReference type="SAM" id="Phobius"/>
    </source>
</evidence>
<keyword evidence="1" id="KW-0472">Membrane</keyword>
<keyword evidence="3" id="KW-1185">Reference proteome</keyword>
<proteinExistence type="predicted"/>
<dbReference type="EMBL" id="CP155571">
    <property type="protein sequence ID" value="XFO74443.1"/>
    <property type="molecule type" value="Genomic_DNA"/>
</dbReference>
<keyword evidence="1" id="KW-0812">Transmembrane</keyword>
<reference evidence="2" key="1">
    <citation type="submission" date="2024-05" db="EMBL/GenBank/DDBJ databases">
        <title>Isolation and characterization of Sporomusa carbonis sp. nov., a carboxydotrophic hydrogenogen in the genus of Sporomusa isolated from a charcoal burning pile.</title>
        <authorList>
            <person name="Boeer T."/>
            <person name="Rosenbaum F."/>
            <person name="Eysell L."/>
            <person name="Mueller V."/>
            <person name="Daniel R."/>
            <person name="Poehlein A."/>
        </authorList>
    </citation>
    <scope>NUCLEOTIDE SEQUENCE [LARGE SCALE GENOMIC DNA]</scope>
    <source>
        <strain evidence="2">DSM 3132</strain>
    </source>
</reference>
<feature type="transmembrane region" description="Helical" evidence="1">
    <location>
        <begin position="12"/>
        <end position="31"/>
    </location>
</feature>
<feature type="transmembrane region" description="Helical" evidence="1">
    <location>
        <begin position="37"/>
        <end position="59"/>
    </location>
</feature>
<accession>A0ABZ3J8Q2</accession>
<dbReference type="RefSeq" id="WP_176772708.1">
    <property type="nucleotide sequence ID" value="NZ_CP155571.1"/>
</dbReference>
<name>A0ABZ3J8Q2_SPOA4</name>
<sequence>MQKSYKTTEKWWLGLTILFYVLYNLPGVPVYGDANAALWHGALTVLPLWVVVYGGLFILNKQRRLKKKPDLSPQAINRIPREPVSKGGI</sequence>
<gene>
    <name evidence="2" type="ORF">SPACI_045530</name>
</gene>
<protein>
    <submittedName>
        <fullName evidence="2">Uncharacterized protein</fullName>
    </submittedName>
</protein>
<dbReference type="Proteomes" id="UP000216052">
    <property type="component" value="Chromosome"/>
</dbReference>
<keyword evidence="1" id="KW-1133">Transmembrane helix</keyword>